<feature type="domain" description="F-box" evidence="1">
    <location>
        <begin position="23"/>
        <end position="61"/>
    </location>
</feature>
<dbReference type="PANTHER" id="PTHR35546:SF9">
    <property type="entry name" value="F-BOX ASSOCIATED DOMAIN-CONTAINING PROTEIN"/>
    <property type="match status" value="1"/>
</dbReference>
<dbReference type="InterPro" id="IPR001810">
    <property type="entry name" value="F-box_dom"/>
</dbReference>
<dbReference type="Proteomes" id="UP001443914">
    <property type="component" value="Unassembled WGS sequence"/>
</dbReference>
<evidence type="ECO:0000313" key="2">
    <source>
        <dbReference type="EMBL" id="KAK9726107.1"/>
    </source>
</evidence>
<protein>
    <recommendedName>
        <fullName evidence="1">F-box domain-containing protein</fullName>
    </recommendedName>
</protein>
<comment type="caution">
    <text evidence="2">The sequence shown here is derived from an EMBL/GenBank/DDBJ whole genome shotgun (WGS) entry which is preliminary data.</text>
</comment>
<dbReference type="EMBL" id="JBDFQZ010000005">
    <property type="protein sequence ID" value="KAK9726107.1"/>
    <property type="molecule type" value="Genomic_DNA"/>
</dbReference>
<evidence type="ECO:0000313" key="3">
    <source>
        <dbReference type="Proteomes" id="UP001443914"/>
    </source>
</evidence>
<dbReference type="Pfam" id="PF00646">
    <property type="entry name" value="F-box"/>
    <property type="match status" value="1"/>
</dbReference>
<dbReference type="Gene3D" id="1.20.1280.50">
    <property type="match status" value="1"/>
</dbReference>
<dbReference type="SMART" id="SM00256">
    <property type="entry name" value="FBOX"/>
    <property type="match status" value="1"/>
</dbReference>
<accession>A0AAW1KUP5</accession>
<name>A0AAW1KUP5_SAPOF</name>
<sequence length="452" mass="51889">MDIDEGTRPRRRLRRKGSLSQRHEIWFEIFTRLSFKTLLTCRAVCKSWKNKVSRLQNHSESLPLCGLILKSSFGVSNINNVDMHYINLTTKEVTSMQPNDQKSLTVSVASDGNDEYRLMSDLSFDFGGLYGRNPSQVPISWPKCYGKELTFDFDKLWIDTRPESPSCFFAIHRGLVLVVHEDGNYVIHNPLTRKVTRLPKPPSFKQFDSKHLPLEKAGLIIKELGSSLTNSCRYRVVRVCRISRVIEVYISHREPLRWRVSKLKLDEELIQACWYWENAVVSCRTRTLFFLTNKDCGVAIRFWERDRHTPVVYGFGLPRLVQQGFENARLGEFEDSLHLSYYNSNGVWIWKHVNDGSKVSVYLCNVLNAGSLVVPLAFHPVAAVVFLCIKSCIFAYNLDLDTFDKIAEIPEIEHHGSSLAVLPYAPCLASLVAKRLRPLNKAPPIQSEHRKT</sequence>
<gene>
    <name evidence="2" type="ORF">RND81_05G190700</name>
</gene>
<reference evidence="2" key="1">
    <citation type="submission" date="2024-03" db="EMBL/GenBank/DDBJ databases">
        <title>WGS assembly of Saponaria officinalis var. Norfolk2.</title>
        <authorList>
            <person name="Jenkins J."/>
            <person name="Shu S."/>
            <person name="Grimwood J."/>
            <person name="Barry K."/>
            <person name="Goodstein D."/>
            <person name="Schmutz J."/>
            <person name="Leebens-Mack J."/>
            <person name="Osbourn A."/>
        </authorList>
    </citation>
    <scope>NUCLEOTIDE SEQUENCE [LARGE SCALE GENOMIC DNA]</scope>
    <source>
        <strain evidence="2">JIC</strain>
    </source>
</reference>
<dbReference type="InterPro" id="IPR036047">
    <property type="entry name" value="F-box-like_dom_sf"/>
</dbReference>
<dbReference type="SUPFAM" id="SSF81383">
    <property type="entry name" value="F-box domain"/>
    <property type="match status" value="1"/>
</dbReference>
<dbReference type="InterPro" id="IPR055290">
    <property type="entry name" value="At3g26010-like"/>
</dbReference>
<organism evidence="2 3">
    <name type="scientific">Saponaria officinalis</name>
    <name type="common">Common soapwort</name>
    <name type="synonym">Lychnis saponaria</name>
    <dbReference type="NCBI Taxonomy" id="3572"/>
    <lineage>
        <taxon>Eukaryota</taxon>
        <taxon>Viridiplantae</taxon>
        <taxon>Streptophyta</taxon>
        <taxon>Embryophyta</taxon>
        <taxon>Tracheophyta</taxon>
        <taxon>Spermatophyta</taxon>
        <taxon>Magnoliopsida</taxon>
        <taxon>eudicotyledons</taxon>
        <taxon>Gunneridae</taxon>
        <taxon>Pentapetalae</taxon>
        <taxon>Caryophyllales</taxon>
        <taxon>Caryophyllaceae</taxon>
        <taxon>Caryophylleae</taxon>
        <taxon>Saponaria</taxon>
    </lineage>
</organism>
<keyword evidence="3" id="KW-1185">Reference proteome</keyword>
<dbReference type="CDD" id="cd09917">
    <property type="entry name" value="F-box_SF"/>
    <property type="match status" value="1"/>
</dbReference>
<dbReference type="PANTHER" id="PTHR35546">
    <property type="entry name" value="F-BOX PROTEIN INTERACTION DOMAIN PROTEIN-RELATED"/>
    <property type="match status" value="1"/>
</dbReference>
<evidence type="ECO:0000259" key="1">
    <source>
        <dbReference type="SMART" id="SM00256"/>
    </source>
</evidence>
<proteinExistence type="predicted"/>
<dbReference type="AlphaFoldDB" id="A0AAW1KUP5"/>